<evidence type="ECO:0000313" key="2">
    <source>
        <dbReference type="EMBL" id="WAQ99358.1"/>
    </source>
</evidence>
<dbReference type="EMBL" id="CP111014">
    <property type="protein sequence ID" value="WAQ99358.1"/>
    <property type="molecule type" value="Genomic_DNA"/>
</dbReference>
<sequence>MGMTSGERSALWRKRQRENPNLQQQYKEKEKERYLKRKKKTAILNLPPQTPEPIQIVNEPDQITRKQKDHERRLKEKYRKRAYRLKQPNETELERRVKKTMESKELRKHLTLHLITVWNIQESYKDAKTKQEKRQIRRAALKKYILKKYRRNKYAKQIFGISSNSKTTTKKRPSLLKIMVVNFLDRDDNSRVKAGKKSTISRSGDKKQIRLLNDTLKNLHSKFLCEQKSKVSYSLFCKLKLFWVLKATEKDRETCLCKIHENTNYKINRLFSEKIIKSRCVDELILEIVCNKGIKECMYRECQACKERMVATNLVEVEGKLVGKNGEMLPYKRKRKAGNIEVKKQSVTVKSNQQGTFETLVQEFTKDLNRIARHIFNITHQYREIRQLRQTLNEKCMIIHIDFSENSNCKYGKEIQSMHFGASQRQISFHTGVAYLQGTATTFSTISDCLKHSPPAIWAHLNPVLQHMKTKSPDDSVHFVSDVPITQYQSWSNFFLFSTEIIDMGFKYSTWNFLEAGHGKGAPDGVVATIKRHADQLVNSKGMDVMCAADLMDGLKDTASILMFEIKEEAVANYERQIANVTIPAENPGGSSGGSAADVVADDFIQSTNDPFRPLVLSDSLIGSYCVVDYEGLPYPGLIMDVDEDTVEVTAMCRIVPNRFFWPLVEDRLWYGKEKLITLLEEEPALVTKRHRHMHSCMWKRILEKMGLDEAGKKAL</sequence>
<dbReference type="PANTHER" id="PTHR46601:SF1">
    <property type="entry name" value="ADF-H DOMAIN-CONTAINING PROTEIN"/>
    <property type="match status" value="1"/>
</dbReference>
<keyword evidence="3" id="KW-1185">Reference proteome</keyword>
<gene>
    <name evidence="2" type="ORF">MAR_023731</name>
</gene>
<evidence type="ECO:0000313" key="3">
    <source>
        <dbReference type="Proteomes" id="UP001164746"/>
    </source>
</evidence>
<feature type="region of interest" description="Disordered" evidence="1">
    <location>
        <begin position="1"/>
        <end position="32"/>
    </location>
</feature>
<reference evidence="2" key="1">
    <citation type="submission" date="2022-11" db="EMBL/GenBank/DDBJ databases">
        <title>Centuries of genome instability and evolution in soft-shell clam transmissible cancer (bioRxiv).</title>
        <authorList>
            <person name="Hart S.F.M."/>
            <person name="Yonemitsu M.A."/>
            <person name="Giersch R.M."/>
            <person name="Beal B.F."/>
            <person name="Arriagada G."/>
            <person name="Davis B.W."/>
            <person name="Ostrander E.A."/>
            <person name="Goff S.P."/>
            <person name="Metzger M.J."/>
        </authorList>
    </citation>
    <scope>NUCLEOTIDE SEQUENCE</scope>
    <source>
        <strain evidence="2">MELC-2E11</strain>
        <tissue evidence="2">Siphon/mantle</tissue>
    </source>
</reference>
<accession>A0ABY7DTD3</accession>
<dbReference type="PANTHER" id="PTHR46601">
    <property type="entry name" value="ULP_PROTEASE DOMAIN-CONTAINING PROTEIN"/>
    <property type="match status" value="1"/>
</dbReference>
<name>A0ABY7DTD3_MYAAR</name>
<organism evidence="2 3">
    <name type="scientific">Mya arenaria</name>
    <name type="common">Soft-shell clam</name>
    <dbReference type="NCBI Taxonomy" id="6604"/>
    <lineage>
        <taxon>Eukaryota</taxon>
        <taxon>Metazoa</taxon>
        <taxon>Spiralia</taxon>
        <taxon>Lophotrochozoa</taxon>
        <taxon>Mollusca</taxon>
        <taxon>Bivalvia</taxon>
        <taxon>Autobranchia</taxon>
        <taxon>Heteroconchia</taxon>
        <taxon>Euheterodonta</taxon>
        <taxon>Imparidentia</taxon>
        <taxon>Neoheterodontei</taxon>
        <taxon>Myida</taxon>
        <taxon>Myoidea</taxon>
        <taxon>Myidae</taxon>
        <taxon>Mya</taxon>
    </lineage>
</organism>
<dbReference type="Proteomes" id="UP001164746">
    <property type="component" value="Chromosome 3"/>
</dbReference>
<evidence type="ECO:0000256" key="1">
    <source>
        <dbReference type="SAM" id="MobiDB-lite"/>
    </source>
</evidence>
<protein>
    <submittedName>
        <fullName evidence="2">Uncharacterized protein</fullName>
    </submittedName>
</protein>
<proteinExistence type="predicted"/>